<dbReference type="EMBL" id="WWCX01000001">
    <property type="protein sequence ID" value="MYM92451.1"/>
    <property type="molecule type" value="Genomic_DNA"/>
</dbReference>
<feature type="transmembrane region" description="Helical" evidence="1">
    <location>
        <begin position="119"/>
        <end position="135"/>
    </location>
</feature>
<dbReference type="Proteomes" id="UP000447355">
    <property type="component" value="Unassembled WGS sequence"/>
</dbReference>
<sequence length="162" mass="17494">MSTVAKLRENDEGLRLALDAVVQASAYAGITPPSVAVSDMAHCFAVYNPIMHRVTVAQDVLMGLGLRDLRTLLAHEVGHAKDRFKLACDALQYVLPLFALLIAIGISFGYIAHLDGVDYLFWVTVGGDVCAAYLFQQDATRLGRIGRGARGGSRCVCRSVRA</sequence>
<reference evidence="2" key="1">
    <citation type="submission" date="2019-12" db="EMBL/GenBank/DDBJ databases">
        <title>Novel species isolated from a subtropical stream in China.</title>
        <authorList>
            <person name="Lu H."/>
        </authorList>
    </citation>
    <scope>NUCLEOTIDE SEQUENCE [LARGE SCALE GENOMIC DNA]</scope>
    <source>
        <strain evidence="2">FT81W</strain>
    </source>
</reference>
<keyword evidence="2" id="KW-0378">Hydrolase</keyword>
<dbReference type="GO" id="GO:0006508">
    <property type="term" value="P:proteolysis"/>
    <property type="evidence" value="ECO:0007669"/>
    <property type="project" value="UniProtKB-KW"/>
</dbReference>
<accession>A0A845GEW2</accession>
<keyword evidence="2" id="KW-0645">Protease</keyword>
<comment type="caution">
    <text evidence="2">The sequence shown here is derived from an EMBL/GenBank/DDBJ whole genome shotgun (WGS) entry which is preliminary data.</text>
</comment>
<keyword evidence="1" id="KW-0472">Membrane</keyword>
<feature type="transmembrane region" description="Helical" evidence="1">
    <location>
        <begin position="93"/>
        <end position="113"/>
    </location>
</feature>
<organism evidence="2 3">
    <name type="scientific">Duganella vulcania</name>
    <dbReference type="NCBI Taxonomy" id="2692166"/>
    <lineage>
        <taxon>Bacteria</taxon>
        <taxon>Pseudomonadati</taxon>
        <taxon>Pseudomonadota</taxon>
        <taxon>Betaproteobacteria</taxon>
        <taxon>Burkholderiales</taxon>
        <taxon>Oxalobacteraceae</taxon>
        <taxon>Telluria group</taxon>
        <taxon>Duganella</taxon>
    </lineage>
</organism>
<keyword evidence="2" id="KW-0482">Metalloprotease</keyword>
<evidence type="ECO:0000313" key="2">
    <source>
        <dbReference type="EMBL" id="MYM92451.1"/>
    </source>
</evidence>
<keyword evidence="1" id="KW-0812">Transmembrane</keyword>
<dbReference type="AlphaFoldDB" id="A0A845GEW2"/>
<evidence type="ECO:0000313" key="3">
    <source>
        <dbReference type="Proteomes" id="UP000447355"/>
    </source>
</evidence>
<evidence type="ECO:0000256" key="1">
    <source>
        <dbReference type="SAM" id="Phobius"/>
    </source>
</evidence>
<dbReference type="GO" id="GO:0008237">
    <property type="term" value="F:metallopeptidase activity"/>
    <property type="evidence" value="ECO:0007669"/>
    <property type="project" value="UniProtKB-KW"/>
</dbReference>
<keyword evidence="1" id="KW-1133">Transmembrane helix</keyword>
<protein>
    <submittedName>
        <fullName evidence="2">M48 family metalloprotease</fullName>
    </submittedName>
</protein>
<name>A0A845GEW2_9BURK</name>
<dbReference type="RefSeq" id="WP_161081719.1">
    <property type="nucleotide sequence ID" value="NZ_WWCX01000001.1"/>
</dbReference>
<gene>
    <name evidence="2" type="ORF">GTP90_01090</name>
</gene>
<proteinExistence type="predicted"/>